<gene>
    <name evidence="2" type="ORF">NCTC10742_03646</name>
</gene>
<reference evidence="2 3" key="1">
    <citation type="submission" date="2018-06" db="EMBL/GenBank/DDBJ databases">
        <authorList>
            <consortium name="Pathogen Informatics"/>
            <person name="Doyle S."/>
        </authorList>
    </citation>
    <scope>NUCLEOTIDE SEQUENCE [LARGE SCALE GENOMIC DNA]</scope>
    <source>
        <strain evidence="2 3">NCTC10742</strain>
    </source>
</reference>
<proteinExistence type="predicted"/>
<feature type="region of interest" description="Disordered" evidence="1">
    <location>
        <begin position="84"/>
        <end position="113"/>
    </location>
</feature>
<protein>
    <submittedName>
        <fullName evidence="2">Uncharacterized protein</fullName>
    </submittedName>
</protein>
<evidence type="ECO:0000313" key="2">
    <source>
        <dbReference type="EMBL" id="STZ44412.1"/>
    </source>
</evidence>
<dbReference type="EMBL" id="UGQM01000001">
    <property type="protein sequence ID" value="STZ44412.1"/>
    <property type="molecule type" value="Genomic_DNA"/>
</dbReference>
<sequence length="207" mass="23937">MARAHAISLDHYLYGYRIAEQRTLKCRQPLWPIQPQGSCAHPRHGRGFRRRVVCRHALRRVPTRRGARPRTRRRPRAGLHGIHRRRTESFPGQWASRRRQPRRSTEPWFDRKHRRRPNLAHTVDDRRGRFPFPRLPAWTALWTRQRNPIGDGNRRQKDVGATRGGSAPSTSRCHPPSGTASSPRPARACCAASTRLRPSHLSSAHPL</sequence>
<accession>A0A378SNN7</accession>
<evidence type="ECO:0000313" key="3">
    <source>
        <dbReference type="Proteomes" id="UP000254291"/>
    </source>
</evidence>
<dbReference type="Proteomes" id="UP000254291">
    <property type="component" value="Unassembled WGS sequence"/>
</dbReference>
<evidence type="ECO:0000256" key="1">
    <source>
        <dbReference type="SAM" id="MobiDB-lite"/>
    </source>
</evidence>
<feature type="compositionally biased region" description="Polar residues" evidence="1">
    <location>
        <begin position="167"/>
        <end position="182"/>
    </location>
</feature>
<feature type="region of interest" description="Disordered" evidence="1">
    <location>
        <begin position="146"/>
        <end position="207"/>
    </location>
</feature>
<organism evidence="2 3">
    <name type="scientific">Mycolicibacterium gilvum</name>
    <dbReference type="NCBI Taxonomy" id="1804"/>
    <lineage>
        <taxon>Bacteria</taxon>
        <taxon>Bacillati</taxon>
        <taxon>Actinomycetota</taxon>
        <taxon>Actinomycetes</taxon>
        <taxon>Mycobacteriales</taxon>
        <taxon>Mycobacteriaceae</taxon>
        <taxon>Mycolicibacterium</taxon>
    </lineage>
</organism>
<name>A0A378SNN7_9MYCO</name>
<dbReference type="AlphaFoldDB" id="A0A378SNN7"/>